<proteinExistence type="predicted"/>
<keyword evidence="2" id="KW-1185">Reference proteome</keyword>
<accession>A0A225WPL4</accession>
<comment type="caution">
    <text evidence="1">The sequence shown here is derived from an EMBL/GenBank/DDBJ whole genome shotgun (WGS) entry which is preliminary data.</text>
</comment>
<protein>
    <submittedName>
        <fullName evidence="1">Uncharacterized protein</fullName>
    </submittedName>
</protein>
<dbReference type="Proteomes" id="UP000198211">
    <property type="component" value="Unassembled WGS sequence"/>
</dbReference>
<evidence type="ECO:0000313" key="2">
    <source>
        <dbReference type="Proteomes" id="UP000198211"/>
    </source>
</evidence>
<dbReference type="AlphaFoldDB" id="A0A225WPL4"/>
<organism evidence="1 2">
    <name type="scientific">Phytophthora megakarya</name>
    <dbReference type="NCBI Taxonomy" id="4795"/>
    <lineage>
        <taxon>Eukaryota</taxon>
        <taxon>Sar</taxon>
        <taxon>Stramenopiles</taxon>
        <taxon>Oomycota</taxon>
        <taxon>Peronosporomycetes</taxon>
        <taxon>Peronosporales</taxon>
        <taxon>Peronosporaceae</taxon>
        <taxon>Phytophthora</taxon>
    </lineage>
</organism>
<reference evidence="2" key="1">
    <citation type="submission" date="2017-03" db="EMBL/GenBank/DDBJ databases">
        <title>Phytopthora megakarya and P. palmivora, two closely related causual agents of cacao black pod achieved similar genome size and gene model numbers by different mechanisms.</title>
        <authorList>
            <person name="Ali S."/>
            <person name="Shao J."/>
            <person name="Larry D.J."/>
            <person name="Kronmiller B."/>
            <person name="Shen D."/>
            <person name="Strem M.D."/>
            <person name="Melnick R.L."/>
            <person name="Guiltinan M.J."/>
            <person name="Tyler B.M."/>
            <person name="Meinhardt L.W."/>
            <person name="Bailey B.A."/>
        </authorList>
    </citation>
    <scope>NUCLEOTIDE SEQUENCE [LARGE SCALE GENOMIC DNA]</scope>
    <source>
        <strain evidence="2">zdho120</strain>
    </source>
</reference>
<sequence length="67" mass="7420">MPDIAVFKRNIPTPTQMSPVPRRSSYLDGIAPGAPPWDTLCAAWTPCYNDCIVGHLIIPAEARDWKP</sequence>
<evidence type="ECO:0000313" key="1">
    <source>
        <dbReference type="EMBL" id="OWZ19059.1"/>
    </source>
</evidence>
<dbReference type="EMBL" id="NBNE01000493">
    <property type="protein sequence ID" value="OWZ19059.1"/>
    <property type="molecule type" value="Genomic_DNA"/>
</dbReference>
<gene>
    <name evidence="1" type="ORF">PHMEG_0006744</name>
</gene>
<name>A0A225WPL4_9STRA</name>